<name>A0A8J3FRR1_9ACTN</name>
<reference evidence="2" key="1">
    <citation type="journal article" date="2014" name="Int. J. Syst. Evol. Microbiol.">
        <title>Complete genome sequence of Corynebacterium casei LMG S-19264T (=DSM 44701T), isolated from a smear-ripened cheese.</title>
        <authorList>
            <consortium name="US DOE Joint Genome Institute (JGI-PGF)"/>
            <person name="Walter F."/>
            <person name="Albersmeier A."/>
            <person name="Kalinowski J."/>
            <person name="Ruckert C."/>
        </authorList>
    </citation>
    <scope>NUCLEOTIDE SEQUENCE</scope>
    <source>
        <strain evidence="2">CGMCC 4.7299</strain>
    </source>
</reference>
<organism evidence="2 3">
    <name type="scientific">Mangrovihabitans endophyticus</name>
    <dbReference type="NCBI Taxonomy" id="1751298"/>
    <lineage>
        <taxon>Bacteria</taxon>
        <taxon>Bacillati</taxon>
        <taxon>Actinomycetota</taxon>
        <taxon>Actinomycetes</taxon>
        <taxon>Micromonosporales</taxon>
        <taxon>Micromonosporaceae</taxon>
        <taxon>Mangrovihabitans</taxon>
    </lineage>
</organism>
<dbReference type="Proteomes" id="UP000656042">
    <property type="component" value="Unassembled WGS sequence"/>
</dbReference>
<protein>
    <submittedName>
        <fullName evidence="2">Uncharacterized protein</fullName>
    </submittedName>
</protein>
<dbReference type="EMBL" id="BMMX01000060">
    <property type="protein sequence ID" value="GGL18314.1"/>
    <property type="molecule type" value="Genomic_DNA"/>
</dbReference>
<keyword evidence="3" id="KW-1185">Reference proteome</keyword>
<dbReference type="RefSeq" id="WP_229716305.1">
    <property type="nucleotide sequence ID" value="NZ_BMMX01000060.1"/>
</dbReference>
<evidence type="ECO:0000313" key="2">
    <source>
        <dbReference type="EMBL" id="GGL18314.1"/>
    </source>
</evidence>
<proteinExistence type="predicted"/>
<sequence length="115" mass="11978">MTSLPDAERDASDVVQALAGLAALLGRPVEPGGIDADEVNPALAGLVEDGGAAAARVLAYLRSLRRPGDGEAARVPPRLGPWRDWTPVRGHLFGVPSRGTDVGELPQPRRADPGE</sequence>
<gene>
    <name evidence="2" type="ORF">GCM10012284_61140</name>
</gene>
<evidence type="ECO:0000313" key="3">
    <source>
        <dbReference type="Proteomes" id="UP000656042"/>
    </source>
</evidence>
<accession>A0A8J3FRR1</accession>
<feature type="region of interest" description="Disordered" evidence="1">
    <location>
        <begin position="93"/>
        <end position="115"/>
    </location>
</feature>
<evidence type="ECO:0000256" key="1">
    <source>
        <dbReference type="SAM" id="MobiDB-lite"/>
    </source>
</evidence>
<reference evidence="2" key="2">
    <citation type="submission" date="2020-09" db="EMBL/GenBank/DDBJ databases">
        <authorList>
            <person name="Sun Q."/>
            <person name="Zhou Y."/>
        </authorList>
    </citation>
    <scope>NUCLEOTIDE SEQUENCE</scope>
    <source>
        <strain evidence="2">CGMCC 4.7299</strain>
    </source>
</reference>
<comment type="caution">
    <text evidence="2">The sequence shown here is derived from an EMBL/GenBank/DDBJ whole genome shotgun (WGS) entry which is preliminary data.</text>
</comment>
<dbReference type="AlphaFoldDB" id="A0A8J3FRR1"/>